<protein>
    <submittedName>
        <fullName evidence="7">Pyridoxal-dependent decarboxylase</fullName>
    </submittedName>
</protein>
<comment type="caution">
    <text evidence="7">The sequence shown here is derived from an EMBL/GenBank/DDBJ whole genome shotgun (WGS) entry which is preliminary data.</text>
</comment>
<accession>A0ABU4AEK0</accession>
<evidence type="ECO:0000313" key="7">
    <source>
        <dbReference type="EMBL" id="MDV6224672.1"/>
    </source>
</evidence>
<dbReference type="Proteomes" id="UP001185659">
    <property type="component" value="Unassembled WGS sequence"/>
</dbReference>
<name>A0ABU4AEK0_9HYPH</name>
<evidence type="ECO:0000256" key="4">
    <source>
        <dbReference type="ARBA" id="ARBA00022898"/>
    </source>
</evidence>
<dbReference type="Gene3D" id="3.40.640.10">
    <property type="entry name" value="Type I PLP-dependent aspartate aminotransferase-like (Major domain)"/>
    <property type="match status" value="1"/>
</dbReference>
<keyword evidence="5 6" id="KW-0456">Lyase</keyword>
<dbReference type="InterPro" id="IPR010977">
    <property type="entry name" value="Aromatic_deC"/>
</dbReference>
<dbReference type="SUPFAM" id="SSF53383">
    <property type="entry name" value="PLP-dependent transferases"/>
    <property type="match status" value="1"/>
</dbReference>
<dbReference type="InterPro" id="IPR015424">
    <property type="entry name" value="PyrdxlP-dep_Trfase"/>
</dbReference>
<dbReference type="Gene3D" id="1.20.1340.10">
    <property type="entry name" value="dopa decarboxylase, N-terminal domain"/>
    <property type="match status" value="1"/>
</dbReference>
<dbReference type="InterPro" id="IPR015422">
    <property type="entry name" value="PyrdxlP-dep_Trfase_small"/>
</dbReference>
<comment type="similarity">
    <text evidence="2 6">Belongs to the group II decarboxylase family.</text>
</comment>
<sequence length="492" mass="53651">MDQANNQIREETLDPNDWEALRQLGHQMIDDAVAHIRNVRDRPLWQEMPPAVREAFASPLPKDPAPAAELYQELQEILMPYPMGNIHPRFWMWFMGSGSLTGALAEFLAAVDGSNLGGGNNAAALMDRQVVGWLKTLMGFPADASGTPVSGGSMANIIGLTAARNAMAGGDVRANGVAQLEKPLRFYASDQVHSCHQKAVELLGLGNNALCRVPTGPDYRINLDALADCIARDRAAGFLPTCVIATAGTVNTGAIDDVNGLRTLCTREGLWLHVDGCIGALIAIAPQNHRLVDGIGEADSLALDPHKWLHVPFEAGCAIIRDASVHRGTFALHPEYLEEKTRGIAASEFLHDYNLQTSRGFRALKVWLTLREHGSEKFGRLIDQNIAQAAYLARRIEETPKLDLIVAPTVNIVCFRYDPGGMTEAALRDLNVEIMLRLQEAGIAAISDTTVSGKHCLRVAICNHRTTTGDLEMFLQQVIELGELVRVEKPVL</sequence>
<dbReference type="EMBL" id="JAWLIP010000001">
    <property type="protein sequence ID" value="MDV6224672.1"/>
    <property type="molecule type" value="Genomic_DNA"/>
</dbReference>
<dbReference type="InterPro" id="IPR015421">
    <property type="entry name" value="PyrdxlP-dep_Trfase_major"/>
</dbReference>
<keyword evidence="8" id="KW-1185">Reference proteome</keyword>
<comment type="cofactor">
    <cofactor evidence="1 6">
        <name>pyridoxal 5'-phosphate</name>
        <dbReference type="ChEBI" id="CHEBI:597326"/>
    </cofactor>
</comment>
<gene>
    <name evidence="7" type="ORF">R2G56_00070</name>
</gene>
<dbReference type="Gene3D" id="3.90.1150.10">
    <property type="entry name" value="Aspartate Aminotransferase, domain 1"/>
    <property type="match status" value="1"/>
</dbReference>
<dbReference type="Pfam" id="PF00282">
    <property type="entry name" value="Pyridoxal_deC"/>
    <property type="match status" value="1"/>
</dbReference>
<keyword evidence="3" id="KW-0210">Decarboxylase</keyword>
<evidence type="ECO:0000256" key="5">
    <source>
        <dbReference type="ARBA" id="ARBA00023239"/>
    </source>
</evidence>
<evidence type="ECO:0000313" key="8">
    <source>
        <dbReference type="Proteomes" id="UP001185659"/>
    </source>
</evidence>
<evidence type="ECO:0000256" key="2">
    <source>
        <dbReference type="ARBA" id="ARBA00009533"/>
    </source>
</evidence>
<dbReference type="PANTHER" id="PTHR11999">
    <property type="entry name" value="GROUP II PYRIDOXAL-5-PHOSPHATE DECARBOXYLASE"/>
    <property type="match status" value="1"/>
</dbReference>
<reference evidence="7 8" key="1">
    <citation type="submission" date="2023-10" db="EMBL/GenBank/DDBJ databases">
        <authorList>
            <person name="Venkata Ramana C."/>
            <person name="Sasikala C."/>
            <person name="Dhurka M."/>
        </authorList>
    </citation>
    <scope>NUCLEOTIDE SEQUENCE [LARGE SCALE GENOMIC DNA]</scope>
    <source>
        <strain evidence="7 8">KCTC 32151</strain>
    </source>
</reference>
<proteinExistence type="inferred from homology"/>
<dbReference type="InterPro" id="IPR002129">
    <property type="entry name" value="PyrdxlP-dep_de-COase"/>
</dbReference>
<evidence type="ECO:0000256" key="3">
    <source>
        <dbReference type="ARBA" id="ARBA00022793"/>
    </source>
</evidence>
<evidence type="ECO:0000256" key="6">
    <source>
        <dbReference type="RuleBase" id="RU000382"/>
    </source>
</evidence>
<dbReference type="PRINTS" id="PR00800">
    <property type="entry name" value="YHDCRBOXLASE"/>
</dbReference>
<dbReference type="RefSeq" id="WP_317560073.1">
    <property type="nucleotide sequence ID" value="NZ_JAWLIP010000001.1"/>
</dbReference>
<dbReference type="PANTHER" id="PTHR11999:SF70">
    <property type="entry name" value="MIP05841P"/>
    <property type="match status" value="1"/>
</dbReference>
<evidence type="ECO:0000256" key="1">
    <source>
        <dbReference type="ARBA" id="ARBA00001933"/>
    </source>
</evidence>
<keyword evidence="4 6" id="KW-0663">Pyridoxal phosphate</keyword>
<organism evidence="7 8">
    <name type="scientific">Nitratireductor aquimarinus</name>
    <dbReference type="NCBI Taxonomy" id="889300"/>
    <lineage>
        <taxon>Bacteria</taxon>
        <taxon>Pseudomonadati</taxon>
        <taxon>Pseudomonadota</taxon>
        <taxon>Alphaproteobacteria</taxon>
        <taxon>Hyphomicrobiales</taxon>
        <taxon>Phyllobacteriaceae</taxon>
        <taxon>Nitratireductor</taxon>
    </lineage>
</organism>